<accession>A0ABS9WWA7</accession>
<dbReference type="Proteomes" id="UP001139646">
    <property type="component" value="Unassembled WGS sequence"/>
</dbReference>
<keyword evidence="3" id="KW-1185">Reference proteome</keyword>
<comment type="caution">
    <text evidence="2">The sequence shown here is derived from an EMBL/GenBank/DDBJ whole genome shotgun (WGS) entry which is preliminary data.</text>
</comment>
<feature type="transmembrane region" description="Helical" evidence="1">
    <location>
        <begin position="51"/>
        <end position="71"/>
    </location>
</feature>
<dbReference type="EMBL" id="JAKKSL010000001">
    <property type="protein sequence ID" value="MCI2282243.1"/>
    <property type="molecule type" value="Genomic_DNA"/>
</dbReference>
<feature type="transmembrane region" description="Helical" evidence="1">
    <location>
        <begin position="83"/>
        <end position="102"/>
    </location>
</feature>
<evidence type="ECO:0000313" key="2">
    <source>
        <dbReference type="EMBL" id="MCI2282243.1"/>
    </source>
</evidence>
<keyword evidence="1" id="KW-0472">Membrane</keyword>
<evidence type="ECO:0000256" key="1">
    <source>
        <dbReference type="SAM" id="Phobius"/>
    </source>
</evidence>
<protein>
    <recommendedName>
        <fullName evidence="4">Multipass membrane protein</fullName>
    </recommendedName>
</protein>
<sequence length="131" mass="14597">MSSPKFRDLSVASKTLIIIEFLLFLGALPLAIYSNSFIGFIEVPDIPDNYILIYALVFALLNQLTSLALGLYNSKLRVNFRGVIRRVLMCVAVAFFILTIINPFYGQYALPIEMLAIASLAALLLLVYFAI</sequence>
<proteinExistence type="predicted"/>
<organism evidence="2 3">
    <name type="scientific">Colwellia maritima</name>
    <dbReference type="NCBI Taxonomy" id="2912588"/>
    <lineage>
        <taxon>Bacteria</taxon>
        <taxon>Pseudomonadati</taxon>
        <taxon>Pseudomonadota</taxon>
        <taxon>Gammaproteobacteria</taxon>
        <taxon>Alteromonadales</taxon>
        <taxon>Colwelliaceae</taxon>
        <taxon>Colwellia</taxon>
    </lineage>
</organism>
<name>A0ABS9WWA7_9GAMM</name>
<keyword evidence="1" id="KW-1133">Transmembrane helix</keyword>
<evidence type="ECO:0008006" key="4">
    <source>
        <dbReference type="Google" id="ProtNLM"/>
    </source>
</evidence>
<evidence type="ECO:0000313" key="3">
    <source>
        <dbReference type="Proteomes" id="UP001139646"/>
    </source>
</evidence>
<feature type="transmembrane region" description="Helical" evidence="1">
    <location>
        <begin position="108"/>
        <end position="130"/>
    </location>
</feature>
<gene>
    <name evidence="2" type="ORF">L3081_01015</name>
</gene>
<reference evidence="2" key="1">
    <citation type="submission" date="2022-01" db="EMBL/GenBank/DDBJ databases">
        <title>Colwellia maritima, isolated from seawater.</title>
        <authorList>
            <person name="Kristyanto S."/>
            <person name="Jung J."/>
            <person name="Jeon C.O."/>
        </authorList>
    </citation>
    <scope>NUCLEOTIDE SEQUENCE</scope>
    <source>
        <strain evidence="2">MSW7</strain>
    </source>
</reference>
<keyword evidence="1" id="KW-0812">Transmembrane</keyword>